<evidence type="ECO:0000313" key="8">
    <source>
        <dbReference type="Proteomes" id="UP000320314"/>
    </source>
</evidence>
<comment type="caution">
    <text evidence="7">The sequence shown here is derived from an EMBL/GenBank/DDBJ whole genome shotgun (WGS) entry which is preliminary data.</text>
</comment>
<dbReference type="RefSeq" id="WP_141167155.1">
    <property type="nucleotide sequence ID" value="NZ_VHLH01000020.1"/>
</dbReference>
<evidence type="ECO:0000256" key="1">
    <source>
        <dbReference type="ARBA" id="ARBA00005417"/>
    </source>
</evidence>
<keyword evidence="4 7" id="KW-0067">ATP-binding</keyword>
<keyword evidence="8" id="KW-1185">Reference proteome</keyword>
<accession>A0A506TZQ6</accession>
<feature type="compositionally biased region" description="Polar residues" evidence="5">
    <location>
        <begin position="19"/>
        <end position="33"/>
    </location>
</feature>
<comment type="similarity">
    <text evidence="1">Belongs to the ABC transporter superfamily.</text>
</comment>
<dbReference type="GO" id="GO:0016887">
    <property type="term" value="F:ATP hydrolysis activity"/>
    <property type="evidence" value="ECO:0007669"/>
    <property type="project" value="InterPro"/>
</dbReference>
<dbReference type="InterPro" id="IPR003439">
    <property type="entry name" value="ABC_transporter-like_ATP-bd"/>
</dbReference>
<protein>
    <submittedName>
        <fullName evidence="7">ABC transporter ATP-binding protein</fullName>
    </submittedName>
</protein>
<dbReference type="PANTHER" id="PTHR46743:SF2">
    <property type="entry name" value="TEICHOIC ACIDS EXPORT ATP-BINDING PROTEIN TAGH"/>
    <property type="match status" value="1"/>
</dbReference>
<dbReference type="GO" id="GO:0005524">
    <property type="term" value="F:ATP binding"/>
    <property type="evidence" value="ECO:0007669"/>
    <property type="project" value="UniProtKB-KW"/>
</dbReference>
<proteinExistence type="inferred from homology"/>
<evidence type="ECO:0000256" key="4">
    <source>
        <dbReference type="ARBA" id="ARBA00022840"/>
    </source>
</evidence>
<evidence type="ECO:0000256" key="2">
    <source>
        <dbReference type="ARBA" id="ARBA00022448"/>
    </source>
</evidence>
<dbReference type="Pfam" id="PF00005">
    <property type="entry name" value="ABC_tran"/>
    <property type="match status" value="1"/>
</dbReference>
<evidence type="ECO:0000259" key="6">
    <source>
        <dbReference type="PROSITE" id="PS50893"/>
    </source>
</evidence>
<organism evidence="7 8">
    <name type="scientific">Pararhizobium mangrovi</name>
    <dbReference type="NCBI Taxonomy" id="2590452"/>
    <lineage>
        <taxon>Bacteria</taxon>
        <taxon>Pseudomonadati</taxon>
        <taxon>Pseudomonadota</taxon>
        <taxon>Alphaproteobacteria</taxon>
        <taxon>Hyphomicrobiales</taxon>
        <taxon>Rhizobiaceae</taxon>
        <taxon>Rhizobium/Agrobacterium group</taxon>
        <taxon>Pararhizobium</taxon>
    </lineage>
</organism>
<dbReference type="SUPFAM" id="SSF52540">
    <property type="entry name" value="P-loop containing nucleoside triphosphate hydrolases"/>
    <property type="match status" value="1"/>
</dbReference>
<dbReference type="OrthoDB" id="9778870at2"/>
<dbReference type="Gene3D" id="3.40.50.300">
    <property type="entry name" value="P-loop containing nucleotide triphosphate hydrolases"/>
    <property type="match status" value="1"/>
</dbReference>
<dbReference type="InterPro" id="IPR050683">
    <property type="entry name" value="Bact_Polysacc_Export_ATP-bd"/>
</dbReference>
<dbReference type="PROSITE" id="PS50893">
    <property type="entry name" value="ABC_TRANSPORTER_2"/>
    <property type="match status" value="1"/>
</dbReference>
<evidence type="ECO:0000256" key="5">
    <source>
        <dbReference type="SAM" id="MobiDB-lite"/>
    </source>
</evidence>
<dbReference type="GO" id="GO:0016020">
    <property type="term" value="C:membrane"/>
    <property type="evidence" value="ECO:0007669"/>
    <property type="project" value="InterPro"/>
</dbReference>
<evidence type="ECO:0000256" key="3">
    <source>
        <dbReference type="ARBA" id="ARBA00022741"/>
    </source>
</evidence>
<dbReference type="AlphaFoldDB" id="A0A506TZQ6"/>
<dbReference type="PANTHER" id="PTHR46743">
    <property type="entry name" value="TEICHOIC ACIDS EXPORT ATP-BINDING PROTEIN TAGH"/>
    <property type="match status" value="1"/>
</dbReference>
<feature type="region of interest" description="Disordered" evidence="5">
    <location>
        <begin position="1"/>
        <end position="42"/>
    </location>
</feature>
<dbReference type="EMBL" id="VHLH01000020">
    <property type="protein sequence ID" value="TPW27562.1"/>
    <property type="molecule type" value="Genomic_DNA"/>
</dbReference>
<keyword evidence="2" id="KW-0813">Transport</keyword>
<evidence type="ECO:0000313" key="7">
    <source>
        <dbReference type="EMBL" id="TPW27562.1"/>
    </source>
</evidence>
<name>A0A506TZQ6_9HYPH</name>
<feature type="domain" description="ABC transporter" evidence="6">
    <location>
        <begin position="89"/>
        <end position="318"/>
    </location>
</feature>
<sequence length="323" mass="35366">MADLPHLRREISGRDGTSGAPSSFDTRSETQMSVRDADPARSQCDKLNDAEFPMALTDEAPAKEGVDSDVRLTLHDVTIEYPLSKTSSSRFSDFARTVGGQFVSHDDRRFIRALDRISLDFPNGSRVGLLGGNGSGKSTLLRTLAGILPLTAGERIIRGQIATLFSAGVGIDPEKNGIANIYRMAALYNIPRRRVPELIDDIVEFTELGEFIELPVKSYSSGMASRLGFGFVTNINADVILVDEVIGTGDNNFKDKARERMERFLADRGIIVVASHSVEVLETLCHTGLVLDQGSVAFYGDIAEAGEFHRELKKDQKKRKADS</sequence>
<dbReference type="InterPro" id="IPR015860">
    <property type="entry name" value="ABC_transpr_TagH-like"/>
</dbReference>
<dbReference type="Proteomes" id="UP000320314">
    <property type="component" value="Unassembled WGS sequence"/>
</dbReference>
<dbReference type="CDD" id="cd03220">
    <property type="entry name" value="ABC_KpsT_Wzt"/>
    <property type="match status" value="1"/>
</dbReference>
<feature type="compositionally biased region" description="Basic and acidic residues" evidence="5">
    <location>
        <begin position="1"/>
        <end position="13"/>
    </location>
</feature>
<reference evidence="7 8" key="1">
    <citation type="submission" date="2019-06" db="EMBL/GenBank/DDBJ databases">
        <authorList>
            <person name="Li M."/>
        </authorList>
    </citation>
    <scope>NUCLEOTIDE SEQUENCE [LARGE SCALE GENOMIC DNA]</scope>
    <source>
        <strain evidence="7 8">BGMRC6574</strain>
    </source>
</reference>
<gene>
    <name evidence="7" type="ORF">FJU11_11260</name>
</gene>
<dbReference type="InterPro" id="IPR003593">
    <property type="entry name" value="AAA+_ATPase"/>
</dbReference>
<dbReference type="InterPro" id="IPR027417">
    <property type="entry name" value="P-loop_NTPase"/>
</dbReference>
<dbReference type="GO" id="GO:0140359">
    <property type="term" value="F:ABC-type transporter activity"/>
    <property type="evidence" value="ECO:0007669"/>
    <property type="project" value="InterPro"/>
</dbReference>
<keyword evidence="3" id="KW-0547">Nucleotide-binding</keyword>
<dbReference type="SMART" id="SM00382">
    <property type="entry name" value="AAA"/>
    <property type="match status" value="1"/>
</dbReference>